<comment type="caution">
    <text evidence="1">The sequence shown here is derived from an EMBL/GenBank/DDBJ whole genome shotgun (WGS) entry which is preliminary data.</text>
</comment>
<dbReference type="Proteomes" id="UP000003856">
    <property type="component" value="Unassembled WGS sequence"/>
</dbReference>
<gene>
    <name evidence="1" type="ORF">AcdelDRAFT_4886</name>
</gene>
<evidence type="ECO:0000313" key="1">
    <source>
        <dbReference type="EMBL" id="EER57542.1"/>
    </source>
</evidence>
<organism evidence="1 2">
    <name type="scientific">Acidovorax delafieldii 2AN</name>
    <dbReference type="NCBI Taxonomy" id="573060"/>
    <lineage>
        <taxon>Bacteria</taxon>
        <taxon>Pseudomonadati</taxon>
        <taxon>Pseudomonadota</taxon>
        <taxon>Betaproteobacteria</taxon>
        <taxon>Burkholderiales</taxon>
        <taxon>Comamonadaceae</taxon>
        <taxon>Acidovorax</taxon>
    </lineage>
</organism>
<keyword evidence="2" id="KW-1185">Reference proteome</keyword>
<reference evidence="1 2" key="1">
    <citation type="submission" date="2009-05" db="EMBL/GenBank/DDBJ databases">
        <title>The draft genome of Acidovorax delafieldii 2AN.</title>
        <authorList>
            <consortium name="US DOE Joint Genome Institute (JGI-PGF)"/>
            <person name="Lucas S."/>
            <person name="Copeland A."/>
            <person name="Lapidus A."/>
            <person name="Glavina del Rio T."/>
            <person name="Tice H."/>
            <person name="Bruce D."/>
            <person name="Goodwin L."/>
            <person name="Pitluck S."/>
            <person name="Larimer F."/>
            <person name="Land M.L."/>
            <person name="Hauser L."/>
            <person name="Shelobolina E.S."/>
            <person name="Picardal F."/>
            <person name="Roden E."/>
            <person name="Emerson D."/>
        </authorList>
    </citation>
    <scope>NUCLEOTIDE SEQUENCE [LARGE SCALE GENOMIC DNA]</scope>
    <source>
        <strain evidence="1 2">2AN</strain>
    </source>
</reference>
<name>C5TDA5_ACIDE</name>
<evidence type="ECO:0000313" key="2">
    <source>
        <dbReference type="Proteomes" id="UP000003856"/>
    </source>
</evidence>
<feature type="non-terminal residue" evidence="1">
    <location>
        <position position="84"/>
    </location>
</feature>
<sequence length="84" mass="8889">MIRLSELRLPLSALPSDPDTQPEAALRALAARTLGLADDADITALHVFKRSFDARKADLLAVYIVDLALAGAAQEAALLARHAA</sequence>
<dbReference type="Gene3D" id="3.30.70.2700">
    <property type="match status" value="1"/>
</dbReference>
<dbReference type="EMBL" id="ACQT01000632">
    <property type="protein sequence ID" value="EER57542.1"/>
    <property type="molecule type" value="Genomic_DNA"/>
</dbReference>
<accession>C5TDA5</accession>
<protein>
    <submittedName>
        <fullName evidence="1">FAD dependent oxidoreductase</fullName>
    </submittedName>
</protein>
<proteinExistence type="predicted"/>
<dbReference type="AlphaFoldDB" id="C5TDA5"/>